<dbReference type="PANTHER" id="PTHR32328:SF0">
    <property type="entry name" value="L-SERYL-TRNA(SEC) SELENIUM TRANSFERASE"/>
    <property type="match status" value="1"/>
</dbReference>
<dbReference type="Proteomes" id="UP000011514">
    <property type="component" value="Unassembled WGS sequence"/>
</dbReference>
<feature type="modified residue" description="N6-(pyridoxal phosphate)lysine" evidence="3">
    <location>
        <position position="218"/>
    </location>
</feature>
<dbReference type="eggNOG" id="arCOG07389">
    <property type="taxonomic scope" value="Archaea"/>
</dbReference>
<dbReference type="InterPro" id="IPR018319">
    <property type="entry name" value="SelA-like"/>
</dbReference>
<sequence>MPDDTIYEDLGVPSVVNATGTKTRIGGSRIRPEAVDAMNRAADAFVRLSDLQARASDLIADVTGAQAGYVTSGAAAALALGAAACIAGDDIGAMAQLPDTEGLPGEIVMARTHRTGYDHALRAAGARIVDVGTNDHHLGTGAQNVEPWEYADAITEDTAAVAYVQKPYTEPSLEAVCDVAHDHNVPVVVDAAAELPPVTNLEAFIDAGADLVAFSGGKAIRGPQTTGFLAGRAALVSSVAAQHLDMHAAEAVWEPPTTLVDPEALGGVPRQGIGRPMKVGKEELAGFIRALDAFKAEDHDARQREWRARSERIAATLDSVAGVRTSITAADKTAVAPELTVTVEAGSAGISATEVVGALRREEPRVFVGADDLPEAFTVNPMCLTDEETTYVDERIRAQFDA</sequence>
<dbReference type="Gene3D" id="3.40.640.10">
    <property type="entry name" value="Type I PLP-dependent aspartate aminotransferase-like (Major domain)"/>
    <property type="match status" value="1"/>
</dbReference>
<dbReference type="PATRIC" id="fig|1227484.4.peg.1529"/>
<name>M0DYK8_9EURY</name>
<dbReference type="InterPro" id="IPR015424">
    <property type="entry name" value="PyrdxlP-dep_Trfase"/>
</dbReference>
<evidence type="ECO:0000313" key="4">
    <source>
        <dbReference type="EMBL" id="ELZ40620.1"/>
    </source>
</evidence>
<dbReference type="STRING" id="1227484.C471_07551"/>
<accession>M0DYK8</accession>
<dbReference type="Pfam" id="PF03841">
    <property type="entry name" value="SelA"/>
    <property type="match status" value="1"/>
</dbReference>
<dbReference type="InterPro" id="IPR015421">
    <property type="entry name" value="PyrdxlP-dep_Trfase_major"/>
</dbReference>
<comment type="caution">
    <text evidence="4">The sequence shown here is derived from an EMBL/GenBank/DDBJ whole genome shotgun (WGS) entry which is preliminary data.</text>
</comment>
<keyword evidence="2 3" id="KW-0663">Pyridoxal phosphate</keyword>
<dbReference type="PANTHER" id="PTHR32328">
    <property type="entry name" value="L-SERYL-TRNA(SEC) SELENIUM TRANSFERASE"/>
    <property type="match status" value="1"/>
</dbReference>
<evidence type="ECO:0000256" key="1">
    <source>
        <dbReference type="ARBA" id="ARBA00001933"/>
    </source>
</evidence>
<reference evidence="4 5" key="1">
    <citation type="journal article" date="2014" name="PLoS Genet.">
        <title>Phylogenetically driven sequencing of extremely halophilic archaea reveals strategies for static and dynamic osmo-response.</title>
        <authorList>
            <person name="Becker E.A."/>
            <person name="Seitzer P.M."/>
            <person name="Tritt A."/>
            <person name="Larsen D."/>
            <person name="Krusor M."/>
            <person name="Yao A.I."/>
            <person name="Wu D."/>
            <person name="Madern D."/>
            <person name="Eisen J.A."/>
            <person name="Darling A.E."/>
            <person name="Facciotti M.T."/>
        </authorList>
    </citation>
    <scope>NUCLEOTIDE SEQUENCE [LARGE SCALE GENOMIC DNA]</scope>
    <source>
        <strain evidence="4 5">DSM 1137</strain>
    </source>
</reference>
<dbReference type="OrthoDB" id="201572at2157"/>
<dbReference type="RefSeq" id="WP_004047740.1">
    <property type="nucleotide sequence ID" value="NZ_AOJE01000025.1"/>
</dbReference>
<organism evidence="4 5">
    <name type="scientific">Halorubrum saccharovorum DSM 1137</name>
    <dbReference type="NCBI Taxonomy" id="1227484"/>
    <lineage>
        <taxon>Archaea</taxon>
        <taxon>Methanobacteriati</taxon>
        <taxon>Methanobacteriota</taxon>
        <taxon>Stenosarchaea group</taxon>
        <taxon>Halobacteria</taxon>
        <taxon>Halobacteriales</taxon>
        <taxon>Haloferacaceae</taxon>
        <taxon>Halorubrum</taxon>
    </lineage>
</organism>
<dbReference type="AlphaFoldDB" id="M0DYK8"/>
<evidence type="ECO:0000256" key="3">
    <source>
        <dbReference type="PIRSR" id="PIRSR618319-50"/>
    </source>
</evidence>
<comment type="cofactor">
    <cofactor evidence="1 3">
        <name>pyridoxal 5'-phosphate</name>
        <dbReference type="ChEBI" id="CHEBI:597326"/>
    </cofactor>
</comment>
<dbReference type="SUPFAM" id="SSF53383">
    <property type="entry name" value="PLP-dependent transferases"/>
    <property type="match status" value="1"/>
</dbReference>
<protein>
    <submittedName>
        <fullName evidence="4">Selenocysteine synthase</fullName>
    </submittedName>
</protein>
<dbReference type="GO" id="GO:0004125">
    <property type="term" value="F:L-seryl-tRNA(Sec) selenium transferase activity"/>
    <property type="evidence" value="ECO:0007669"/>
    <property type="project" value="TreeGrafter"/>
</dbReference>
<gene>
    <name evidence="4" type="ORF">C471_07551</name>
</gene>
<evidence type="ECO:0000256" key="2">
    <source>
        <dbReference type="ARBA" id="ARBA00022898"/>
    </source>
</evidence>
<proteinExistence type="predicted"/>
<keyword evidence="5" id="KW-1185">Reference proteome</keyword>
<dbReference type="EMBL" id="AOJE01000025">
    <property type="protein sequence ID" value="ELZ40620.1"/>
    <property type="molecule type" value="Genomic_DNA"/>
</dbReference>
<evidence type="ECO:0000313" key="5">
    <source>
        <dbReference type="Proteomes" id="UP000011514"/>
    </source>
</evidence>